<dbReference type="KEGG" id="cyc:PCC7424_2501"/>
<dbReference type="Pfam" id="PF13439">
    <property type="entry name" value="Glyco_transf_4"/>
    <property type="match status" value="1"/>
</dbReference>
<dbReference type="PANTHER" id="PTHR46401:SF2">
    <property type="entry name" value="GLYCOSYLTRANSFERASE WBBK-RELATED"/>
    <property type="match status" value="1"/>
</dbReference>
<keyword evidence="1 3" id="KW-0808">Transferase</keyword>
<dbReference type="SUPFAM" id="SSF53756">
    <property type="entry name" value="UDP-Glycosyltransferase/glycogen phosphorylase"/>
    <property type="match status" value="1"/>
</dbReference>
<dbReference type="Proteomes" id="UP000002384">
    <property type="component" value="Chromosome"/>
</dbReference>
<evidence type="ECO:0000313" key="3">
    <source>
        <dbReference type="EMBL" id="ACK70918.1"/>
    </source>
</evidence>
<dbReference type="RefSeq" id="WP_015954522.1">
    <property type="nucleotide sequence ID" value="NC_011729.1"/>
</dbReference>
<organism evidence="3 4">
    <name type="scientific">Gloeothece citriformis (strain PCC 7424)</name>
    <name type="common">Cyanothece sp. (strain PCC 7424)</name>
    <dbReference type="NCBI Taxonomy" id="65393"/>
    <lineage>
        <taxon>Bacteria</taxon>
        <taxon>Bacillati</taxon>
        <taxon>Cyanobacteriota</taxon>
        <taxon>Cyanophyceae</taxon>
        <taxon>Oscillatoriophycideae</taxon>
        <taxon>Chroococcales</taxon>
        <taxon>Aphanothecaceae</taxon>
        <taxon>Gloeothece</taxon>
        <taxon>Gloeothece citriformis</taxon>
    </lineage>
</organism>
<gene>
    <name evidence="3" type="ordered locus">PCC7424_2501</name>
</gene>
<reference evidence="4" key="1">
    <citation type="journal article" date="2011" name="MBio">
        <title>Novel metabolic attributes of the genus Cyanothece, comprising a group of unicellular nitrogen-fixing Cyanobacteria.</title>
        <authorList>
            <person name="Bandyopadhyay A."/>
            <person name="Elvitigala T."/>
            <person name="Welsh E."/>
            <person name="Stockel J."/>
            <person name="Liberton M."/>
            <person name="Min H."/>
            <person name="Sherman L.A."/>
            <person name="Pakrasi H.B."/>
        </authorList>
    </citation>
    <scope>NUCLEOTIDE SEQUENCE [LARGE SCALE GENOMIC DNA]</scope>
    <source>
        <strain evidence="4">PCC 7424</strain>
    </source>
</reference>
<dbReference type="HOGENOM" id="CLU_028014_0_1_3"/>
<accession>B7KK33</accession>
<evidence type="ECO:0000256" key="1">
    <source>
        <dbReference type="ARBA" id="ARBA00022679"/>
    </source>
</evidence>
<protein>
    <submittedName>
        <fullName evidence="3">Glycosyl transferase group 1</fullName>
    </submittedName>
</protein>
<keyword evidence="4" id="KW-1185">Reference proteome</keyword>
<evidence type="ECO:0000313" key="4">
    <source>
        <dbReference type="Proteomes" id="UP000002384"/>
    </source>
</evidence>
<dbReference type="AlphaFoldDB" id="B7KK33"/>
<dbReference type="eggNOG" id="COG0438">
    <property type="taxonomic scope" value="Bacteria"/>
</dbReference>
<dbReference type="OrthoDB" id="526268at2"/>
<dbReference type="STRING" id="65393.PCC7424_2501"/>
<sequence length="414" mass="46473">MLKGPVRSLMITKQLPYPIFAGVSLRDWQNLNILMKYGPVAGFSFSNVNSEEISIPGVSLWKNCSLDQSLSAWEKQKQGWLWPLSPRPATYCDQIAQELDRVLREFKPDLVICEMVFVYPYLKVVQKHNCRIILDQHNIEADLFKQRYKSTNSFKTKLQASFQHFTLESIEKSFTQKVDQVWVCSEEDKNLLKQLYGKDINTYIVPNGINIDFYHNISSDIATPVEGGDSSPKIPINPERTIFFLGMLSYIPNKIAAQLLIEQIYPKLRQIYPDCTLLLVGRNPTPSMVESAKKDPGIIVTGGVPDIRPYLASASIMVVPLLQGGGTRFKILEAFAAGCPVVSTTKGAEGLNGNDGEHLLIRDSVEEIIQGVCQIWSEPSLGKKLAQNAYDLVKTNFSWEAVGQKVDKAIQDLL</sequence>
<dbReference type="EMBL" id="CP001291">
    <property type="protein sequence ID" value="ACK70918.1"/>
    <property type="molecule type" value="Genomic_DNA"/>
</dbReference>
<dbReference type="Gene3D" id="3.40.50.2000">
    <property type="entry name" value="Glycogen Phosphorylase B"/>
    <property type="match status" value="2"/>
</dbReference>
<dbReference type="CAZy" id="GT4">
    <property type="family name" value="Glycosyltransferase Family 4"/>
</dbReference>
<dbReference type="Pfam" id="PF13692">
    <property type="entry name" value="Glyco_trans_1_4"/>
    <property type="match status" value="1"/>
</dbReference>
<feature type="domain" description="Glycosyltransferase subfamily 4-like N-terminal" evidence="2">
    <location>
        <begin position="83"/>
        <end position="212"/>
    </location>
</feature>
<dbReference type="InterPro" id="IPR028098">
    <property type="entry name" value="Glyco_trans_4-like_N"/>
</dbReference>
<proteinExistence type="predicted"/>
<evidence type="ECO:0000259" key="2">
    <source>
        <dbReference type="Pfam" id="PF13439"/>
    </source>
</evidence>
<dbReference type="CDD" id="cd03801">
    <property type="entry name" value="GT4_PimA-like"/>
    <property type="match status" value="1"/>
</dbReference>
<name>B7KK33_GLOC7</name>
<dbReference type="GO" id="GO:0016757">
    <property type="term" value="F:glycosyltransferase activity"/>
    <property type="evidence" value="ECO:0007669"/>
    <property type="project" value="TreeGrafter"/>
</dbReference>
<dbReference type="PANTHER" id="PTHR46401">
    <property type="entry name" value="GLYCOSYLTRANSFERASE WBBK-RELATED"/>
    <property type="match status" value="1"/>
</dbReference>
<dbReference type="GO" id="GO:0009103">
    <property type="term" value="P:lipopolysaccharide biosynthetic process"/>
    <property type="evidence" value="ECO:0007669"/>
    <property type="project" value="TreeGrafter"/>
</dbReference>